<protein>
    <submittedName>
        <fullName evidence="2">Uncharacterized protein</fullName>
    </submittedName>
</protein>
<evidence type="ECO:0000256" key="1">
    <source>
        <dbReference type="SAM" id="Phobius"/>
    </source>
</evidence>
<dbReference type="AlphaFoldDB" id="A0AAU9JG33"/>
<reference evidence="2" key="1">
    <citation type="submission" date="2021-09" db="EMBL/GenBank/DDBJ databases">
        <authorList>
            <consortium name="AG Swart"/>
            <person name="Singh M."/>
            <person name="Singh A."/>
            <person name="Seah K."/>
            <person name="Emmerich C."/>
        </authorList>
    </citation>
    <scope>NUCLEOTIDE SEQUENCE</scope>
    <source>
        <strain evidence="2">ATCC30299</strain>
    </source>
</reference>
<sequence>MLAINDLYLSFNGLISENNQYLQSAVDGQINVIIGILGGFNLISFIIYFYFRKIKSLIKIIPIADIINIAFPTIVV</sequence>
<keyword evidence="3" id="KW-1185">Reference proteome</keyword>
<feature type="transmembrane region" description="Helical" evidence="1">
    <location>
        <begin position="30"/>
        <end position="51"/>
    </location>
</feature>
<comment type="caution">
    <text evidence="2">The sequence shown here is derived from an EMBL/GenBank/DDBJ whole genome shotgun (WGS) entry which is preliminary data.</text>
</comment>
<keyword evidence="1" id="KW-0472">Membrane</keyword>
<proteinExistence type="predicted"/>
<evidence type="ECO:0000313" key="2">
    <source>
        <dbReference type="EMBL" id="CAG9320639.1"/>
    </source>
</evidence>
<name>A0AAU9JG33_9CILI</name>
<dbReference type="Proteomes" id="UP001162131">
    <property type="component" value="Unassembled WGS sequence"/>
</dbReference>
<evidence type="ECO:0000313" key="3">
    <source>
        <dbReference type="Proteomes" id="UP001162131"/>
    </source>
</evidence>
<dbReference type="EMBL" id="CAJZBQ010000026">
    <property type="protein sequence ID" value="CAG9320639.1"/>
    <property type="molecule type" value="Genomic_DNA"/>
</dbReference>
<accession>A0AAU9JG33</accession>
<gene>
    <name evidence="2" type="ORF">BSTOLATCC_MIC27111</name>
</gene>
<keyword evidence="1" id="KW-1133">Transmembrane helix</keyword>
<keyword evidence="1" id="KW-0812">Transmembrane</keyword>
<organism evidence="2 3">
    <name type="scientific">Blepharisma stoltei</name>
    <dbReference type="NCBI Taxonomy" id="1481888"/>
    <lineage>
        <taxon>Eukaryota</taxon>
        <taxon>Sar</taxon>
        <taxon>Alveolata</taxon>
        <taxon>Ciliophora</taxon>
        <taxon>Postciliodesmatophora</taxon>
        <taxon>Heterotrichea</taxon>
        <taxon>Heterotrichida</taxon>
        <taxon>Blepharismidae</taxon>
        <taxon>Blepharisma</taxon>
    </lineage>
</organism>